<accession>A0A8T0IMU8</accession>
<evidence type="ECO:0000256" key="1">
    <source>
        <dbReference type="SAM" id="MobiDB-lite"/>
    </source>
</evidence>
<proteinExistence type="predicted"/>
<sequence>MAGKDAKKQRRKLFTDLLRVLKHVNRDGSSGQIAAVLEPWVLDIQEESSCLPEKLAIPLKGNYPMKGEHPKRHLSFEGLERKDRIVAEALRNCKDSDGHQLLDVFLCIVTLHRSGRAAPTYGERTYEPPPSWVPKSCYNPPSEDEDEASGEDYGHEIGEIDEQRLEGTMFRIDWNNKQASKLHSIILK</sequence>
<dbReference type="AlphaFoldDB" id="A0A8T0IMU8"/>
<organism evidence="2 3">
    <name type="scientific">Ceratodon purpureus</name>
    <name type="common">Fire moss</name>
    <name type="synonym">Dicranum purpureum</name>
    <dbReference type="NCBI Taxonomy" id="3225"/>
    <lineage>
        <taxon>Eukaryota</taxon>
        <taxon>Viridiplantae</taxon>
        <taxon>Streptophyta</taxon>
        <taxon>Embryophyta</taxon>
        <taxon>Bryophyta</taxon>
        <taxon>Bryophytina</taxon>
        <taxon>Bryopsida</taxon>
        <taxon>Dicranidae</taxon>
        <taxon>Pseudoditrichales</taxon>
        <taxon>Ditrichaceae</taxon>
        <taxon>Ceratodon</taxon>
    </lineage>
</organism>
<dbReference type="Proteomes" id="UP000822688">
    <property type="component" value="Chromosome 3"/>
</dbReference>
<evidence type="ECO:0000313" key="3">
    <source>
        <dbReference type="Proteomes" id="UP000822688"/>
    </source>
</evidence>
<keyword evidence="3" id="KW-1185">Reference proteome</keyword>
<gene>
    <name evidence="2" type="ORF">KC19_3G162200</name>
</gene>
<feature type="region of interest" description="Disordered" evidence="1">
    <location>
        <begin position="119"/>
        <end position="153"/>
    </location>
</feature>
<reference evidence="2" key="1">
    <citation type="submission" date="2020-06" db="EMBL/GenBank/DDBJ databases">
        <title>WGS assembly of Ceratodon purpureus strain R40.</title>
        <authorList>
            <person name="Carey S.B."/>
            <person name="Jenkins J."/>
            <person name="Shu S."/>
            <person name="Lovell J.T."/>
            <person name="Sreedasyam A."/>
            <person name="Maumus F."/>
            <person name="Tiley G.P."/>
            <person name="Fernandez-Pozo N."/>
            <person name="Barry K."/>
            <person name="Chen C."/>
            <person name="Wang M."/>
            <person name="Lipzen A."/>
            <person name="Daum C."/>
            <person name="Saski C.A."/>
            <person name="Payton A.C."/>
            <person name="Mcbreen J.C."/>
            <person name="Conrad R.E."/>
            <person name="Kollar L.M."/>
            <person name="Olsson S."/>
            <person name="Huttunen S."/>
            <person name="Landis J.B."/>
            <person name="Wickett N.J."/>
            <person name="Johnson M.G."/>
            <person name="Rensing S.A."/>
            <person name="Grimwood J."/>
            <person name="Schmutz J."/>
            <person name="Mcdaniel S.F."/>
        </authorList>
    </citation>
    <scope>NUCLEOTIDE SEQUENCE</scope>
    <source>
        <strain evidence="2">R40</strain>
    </source>
</reference>
<comment type="caution">
    <text evidence="2">The sequence shown here is derived from an EMBL/GenBank/DDBJ whole genome shotgun (WGS) entry which is preliminary data.</text>
</comment>
<protein>
    <submittedName>
        <fullName evidence="2">Uncharacterized protein</fullName>
    </submittedName>
</protein>
<evidence type="ECO:0000313" key="2">
    <source>
        <dbReference type="EMBL" id="KAG0583773.1"/>
    </source>
</evidence>
<name>A0A8T0IMU8_CERPU</name>
<dbReference type="EMBL" id="CM026423">
    <property type="protein sequence ID" value="KAG0583773.1"/>
    <property type="molecule type" value="Genomic_DNA"/>
</dbReference>